<organism evidence="1 2">
    <name type="scientific">Pelobates cultripes</name>
    <name type="common">Western spadefoot toad</name>
    <dbReference type="NCBI Taxonomy" id="61616"/>
    <lineage>
        <taxon>Eukaryota</taxon>
        <taxon>Metazoa</taxon>
        <taxon>Chordata</taxon>
        <taxon>Craniata</taxon>
        <taxon>Vertebrata</taxon>
        <taxon>Euteleostomi</taxon>
        <taxon>Amphibia</taxon>
        <taxon>Batrachia</taxon>
        <taxon>Anura</taxon>
        <taxon>Pelobatoidea</taxon>
        <taxon>Pelobatidae</taxon>
        <taxon>Pelobates</taxon>
    </lineage>
</organism>
<sequence>MLRRFYELQDEVKQLMEMKGKLVMELNDRKWLCDLAFMVDITKYLSELNIEVQGPNQLLSSLLSNVKSFEGKVNKLNQTSLLHLSIWNQVMYLITYNMK</sequence>
<gene>
    <name evidence="1" type="ORF">PECUL_23A011380</name>
</gene>
<dbReference type="AlphaFoldDB" id="A0AAD1SUS2"/>
<dbReference type="PANTHER" id="PTHR45913:SF9">
    <property type="entry name" value="GENERAL TRANSCRIPTION FACTOR II-I REPEAT DOMAIN-CONTAINING PROTEIN 2-LIKE-RELATED"/>
    <property type="match status" value="1"/>
</dbReference>
<proteinExistence type="predicted"/>
<accession>A0AAD1SUS2</accession>
<dbReference type="Proteomes" id="UP001295444">
    <property type="component" value="Chromosome 07"/>
</dbReference>
<name>A0AAD1SUS2_PELCU</name>
<dbReference type="EMBL" id="OW240918">
    <property type="protein sequence ID" value="CAH2307089.1"/>
    <property type="molecule type" value="Genomic_DNA"/>
</dbReference>
<protein>
    <submittedName>
        <fullName evidence="1">General transcription factor II-I repeat domain-containing 2B-like isoform X1</fullName>
    </submittedName>
</protein>
<evidence type="ECO:0000313" key="2">
    <source>
        <dbReference type="Proteomes" id="UP001295444"/>
    </source>
</evidence>
<dbReference type="PANTHER" id="PTHR45913">
    <property type="entry name" value="EPM2A-INTERACTING PROTEIN 1"/>
    <property type="match status" value="1"/>
</dbReference>
<evidence type="ECO:0000313" key="1">
    <source>
        <dbReference type="EMBL" id="CAH2307089.1"/>
    </source>
</evidence>
<reference evidence="1" key="1">
    <citation type="submission" date="2022-03" db="EMBL/GenBank/DDBJ databases">
        <authorList>
            <person name="Alioto T."/>
            <person name="Alioto T."/>
            <person name="Gomez Garrido J."/>
        </authorList>
    </citation>
    <scope>NUCLEOTIDE SEQUENCE</scope>
</reference>
<keyword evidence="2" id="KW-1185">Reference proteome</keyword>